<evidence type="ECO:0000313" key="1">
    <source>
        <dbReference type="EMBL" id="MPM55157.1"/>
    </source>
</evidence>
<name>A0A645AQ21_9ZZZZ</name>
<organism evidence="1">
    <name type="scientific">bioreactor metagenome</name>
    <dbReference type="NCBI Taxonomy" id="1076179"/>
    <lineage>
        <taxon>unclassified sequences</taxon>
        <taxon>metagenomes</taxon>
        <taxon>ecological metagenomes</taxon>
    </lineage>
</organism>
<dbReference type="AlphaFoldDB" id="A0A645AQ21"/>
<gene>
    <name evidence="1" type="ORF">SDC9_101950</name>
</gene>
<protein>
    <submittedName>
        <fullName evidence="1">Uncharacterized protein</fullName>
    </submittedName>
</protein>
<sequence>MPWYIWNTTFPKGETRWIKVRYSLPRGTNKRNNFFNYVLHTGANWNETIGKATIKVNIYDIPDEDILHITPSGYTKEGNVISWTFTDFEPTLKEDIFVYYKKEYIELPRESADVYLDNKKADINLINPENITFFRVERADTLNFPASAIFIHTKEFDFTLLKELVRKASPGNFKELAELEVSEFYSNYEVRITGGETKKGESFHDLSVVDIAKIVIDHNGDKNQLIITKK</sequence>
<dbReference type="Gene3D" id="2.60.40.3680">
    <property type="match status" value="1"/>
</dbReference>
<comment type="caution">
    <text evidence="1">The sequence shown here is derived from an EMBL/GenBank/DDBJ whole genome shotgun (WGS) entry which is preliminary data.</text>
</comment>
<dbReference type="EMBL" id="VSSQ01015140">
    <property type="protein sequence ID" value="MPM55157.1"/>
    <property type="molecule type" value="Genomic_DNA"/>
</dbReference>
<reference evidence="1" key="1">
    <citation type="submission" date="2019-08" db="EMBL/GenBank/DDBJ databases">
        <authorList>
            <person name="Kucharzyk K."/>
            <person name="Murdoch R.W."/>
            <person name="Higgins S."/>
            <person name="Loffler F."/>
        </authorList>
    </citation>
    <scope>NUCLEOTIDE SEQUENCE</scope>
</reference>
<proteinExistence type="predicted"/>
<accession>A0A645AQ21</accession>